<feature type="region of interest" description="Disordered" evidence="1">
    <location>
        <begin position="1"/>
        <end position="47"/>
    </location>
</feature>
<evidence type="ECO:0000313" key="2">
    <source>
        <dbReference type="EMBL" id="GID68298.1"/>
    </source>
</evidence>
<gene>
    <name evidence="2" type="ORF">Acy02nite_61790</name>
</gene>
<keyword evidence="3" id="KW-1185">Reference proteome</keyword>
<sequence length="106" mass="10152">MARRDTAPGRAVASDRGWAGAERGVGPGLGRGRAWRRAGPGRGGASGRGVAVAVVVACAVVGTCSRGAGVCCGSAGAEVGQGTVTGVPGSTMRVVTCGARRASASV</sequence>
<organism evidence="2 3">
    <name type="scientific">Actinoplanes cyaneus</name>
    <dbReference type="NCBI Taxonomy" id="52696"/>
    <lineage>
        <taxon>Bacteria</taxon>
        <taxon>Bacillati</taxon>
        <taxon>Actinomycetota</taxon>
        <taxon>Actinomycetes</taxon>
        <taxon>Micromonosporales</taxon>
        <taxon>Micromonosporaceae</taxon>
        <taxon>Actinoplanes</taxon>
    </lineage>
</organism>
<protein>
    <submittedName>
        <fullName evidence="2">Uncharacterized protein</fullName>
    </submittedName>
</protein>
<proteinExistence type="predicted"/>
<dbReference type="EMBL" id="BOMH01000045">
    <property type="protein sequence ID" value="GID68298.1"/>
    <property type="molecule type" value="Genomic_DNA"/>
</dbReference>
<evidence type="ECO:0000313" key="3">
    <source>
        <dbReference type="Proteomes" id="UP000619479"/>
    </source>
</evidence>
<dbReference type="AlphaFoldDB" id="A0A919IMZ0"/>
<name>A0A919IMZ0_9ACTN</name>
<reference evidence="2" key="1">
    <citation type="submission" date="2021-01" db="EMBL/GenBank/DDBJ databases">
        <title>Whole genome shotgun sequence of Actinoplanes cyaneus NBRC 14990.</title>
        <authorList>
            <person name="Komaki H."/>
            <person name="Tamura T."/>
        </authorList>
    </citation>
    <scope>NUCLEOTIDE SEQUENCE</scope>
    <source>
        <strain evidence="2">NBRC 14990</strain>
    </source>
</reference>
<accession>A0A919IMZ0</accession>
<dbReference type="Proteomes" id="UP000619479">
    <property type="component" value="Unassembled WGS sequence"/>
</dbReference>
<comment type="caution">
    <text evidence="2">The sequence shown here is derived from an EMBL/GenBank/DDBJ whole genome shotgun (WGS) entry which is preliminary data.</text>
</comment>
<evidence type="ECO:0000256" key="1">
    <source>
        <dbReference type="SAM" id="MobiDB-lite"/>
    </source>
</evidence>